<name>A0A4R6ZKJ0_9LIST</name>
<organism evidence="2 3">
    <name type="scientific">Listeria rocourtiae</name>
    <dbReference type="NCBI Taxonomy" id="647910"/>
    <lineage>
        <taxon>Bacteria</taxon>
        <taxon>Bacillati</taxon>
        <taxon>Bacillota</taxon>
        <taxon>Bacilli</taxon>
        <taxon>Bacillales</taxon>
        <taxon>Listeriaceae</taxon>
        <taxon>Listeria</taxon>
    </lineage>
</organism>
<keyword evidence="3" id="KW-1185">Reference proteome</keyword>
<proteinExistence type="predicted"/>
<feature type="transmembrane region" description="Helical" evidence="1">
    <location>
        <begin position="93"/>
        <end position="115"/>
    </location>
</feature>
<dbReference type="Proteomes" id="UP000295558">
    <property type="component" value="Unassembled WGS sequence"/>
</dbReference>
<dbReference type="EMBL" id="SNZK01000006">
    <property type="protein sequence ID" value="TDR52907.1"/>
    <property type="molecule type" value="Genomic_DNA"/>
</dbReference>
<accession>A0A4R6ZKJ0</accession>
<gene>
    <name evidence="2" type="ORF">DFP96_106114</name>
</gene>
<keyword evidence="1" id="KW-1133">Transmembrane helix</keyword>
<evidence type="ECO:0000256" key="1">
    <source>
        <dbReference type="SAM" id="Phobius"/>
    </source>
</evidence>
<comment type="caution">
    <text evidence="2">The sequence shown here is derived from an EMBL/GenBank/DDBJ whole genome shotgun (WGS) entry which is preliminary data.</text>
</comment>
<feature type="transmembrane region" description="Helical" evidence="1">
    <location>
        <begin position="65"/>
        <end position="87"/>
    </location>
</feature>
<protein>
    <submittedName>
        <fullName evidence="2">Uncharacterized protein</fullName>
    </submittedName>
</protein>
<keyword evidence="1" id="KW-0472">Membrane</keyword>
<sequence>MWALVSFAMIIIVILSIIPMTIIGIQKMNKGQLNNYFVHRIVSGRIWRHIKDENTVTVLSFTVKCFLLISYFCLMVGISILLVGLIGTQYWNWYIWPSLICLAFCFVAVVFQVLANRTFKQDCANLDITA</sequence>
<evidence type="ECO:0000313" key="2">
    <source>
        <dbReference type="EMBL" id="TDR52907.1"/>
    </source>
</evidence>
<reference evidence="2 3" key="1">
    <citation type="submission" date="2019-03" db="EMBL/GenBank/DDBJ databases">
        <title>Genomic Encyclopedia of Type Strains, Phase III (KMG-III): the genomes of soil and plant-associated and newly described type strains.</title>
        <authorList>
            <person name="Whitman W."/>
        </authorList>
    </citation>
    <scope>NUCLEOTIDE SEQUENCE [LARGE SCALE GENOMIC DNA]</scope>
    <source>
        <strain evidence="2 3">CECT 7972</strain>
    </source>
</reference>
<feature type="transmembrane region" description="Helical" evidence="1">
    <location>
        <begin position="6"/>
        <end position="25"/>
    </location>
</feature>
<keyword evidence="1" id="KW-0812">Transmembrane</keyword>
<evidence type="ECO:0000313" key="3">
    <source>
        <dbReference type="Proteomes" id="UP000295558"/>
    </source>
</evidence>
<dbReference type="AlphaFoldDB" id="A0A4R6ZKJ0"/>